<feature type="region of interest" description="Disordered" evidence="3">
    <location>
        <begin position="398"/>
        <end position="424"/>
    </location>
</feature>
<dbReference type="EMBL" id="JARBJD010000055">
    <property type="protein sequence ID" value="KAK2956466.1"/>
    <property type="molecule type" value="Genomic_DNA"/>
</dbReference>
<comment type="caution">
    <text evidence="5">The sequence shown here is derived from an EMBL/GenBank/DDBJ whole genome shotgun (WGS) entry which is preliminary data.</text>
</comment>
<feature type="compositionally biased region" description="Low complexity" evidence="3">
    <location>
        <begin position="1081"/>
        <end position="1097"/>
    </location>
</feature>
<feature type="region of interest" description="Disordered" evidence="3">
    <location>
        <begin position="286"/>
        <end position="383"/>
    </location>
</feature>
<feature type="region of interest" description="Disordered" evidence="3">
    <location>
        <begin position="1294"/>
        <end position="1383"/>
    </location>
</feature>
<accession>A0ABQ9XYC2</accession>
<feature type="compositionally biased region" description="Polar residues" evidence="3">
    <location>
        <begin position="1365"/>
        <end position="1380"/>
    </location>
</feature>
<proteinExistence type="predicted"/>
<keyword evidence="1" id="KW-0677">Repeat</keyword>
<feature type="coiled-coil region" evidence="2">
    <location>
        <begin position="1032"/>
        <end position="1059"/>
    </location>
</feature>
<feature type="compositionally biased region" description="Polar residues" evidence="3">
    <location>
        <begin position="371"/>
        <end position="383"/>
    </location>
</feature>
<reference evidence="5 6" key="1">
    <citation type="journal article" date="2022" name="bioRxiv">
        <title>Genomics of Preaxostyla Flagellates Illuminates Evolutionary Transitions and the Path Towards Mitochondrial Loss.</title>
        <authorList>
            <person name="Novak L.V.F."/>
            <person name="Treitli S.C."/>
            <person name="Pyrih J."/>
            <person name="Halakuc P."/>
            <person name="Pipaliya S.V."/>
            <person name="Vacek V."/>
            <person name="Brzon O."/>
            <person name="Soukal P."/>
            <person name="Eme L."/>
            <person name="Dacks J.B."/>
            <person name="Karnkowska A."/>
            <person name="Elias M."/>
            <person name="Hampl V."/>
        </authorList>
    </citation>
    <scope>NUCLEOTIDE SEQUENCE [LARGE SCALE GENOMIC DNA]</scope>
    <source>
        <strain evidence="5">NAU3</strain>
        <tissue evidence="5">Gut</tissue>
    </source>
</reference>
<protein>
    <submittedName>
        <fullName evidence="5">mRNA-binding protein PUF3</fullName>
    </submittedName>
</protein>
<evidence type="ECO:0000259" key="4">
    <source>
        <dbReference type="PROSITE" id="PS50303"/>
    </source>
</evidence>
<keyword evidence="2" id="KW-0175">Coiled coil</keyword>
<dbReference type="InterPro" id="IPR011989">
    <property type="entry name" value="ARM-like"/>
</dbReference>
<dbReference type="PANTHER" id="PTHR12537:SF12">
    <property type="entry name" value="MATERNAL PROTEIN PUMILIO"/>
    <property type="match status" value="1"/>
</dbReference>
<feature type="compositionally biased region" description="Low complexity" evidence="3">
    <location>
        <begin position="1183"/>
        <end position="1201"/>
    </location>
</feature>
<evidence type="ECO:0000256" key="2">
    <source>
        <dbReference type="SAM" id="Coils"/>
    </source>
</evidence>
<feature type="compositionally biased region" description="Basic and acidic residues" evidence="3">
    <location>
        <begin position="1061"/>
        <end position="1077"/>
    </location>
</feature>
<name>A0ABQ9XYC2_9EUKA</name>
<keyword evidence="6" id="KW-1185">Reference proteome</keyword>
<evidence type="ECO:0000313" key="5">
    <source>
        <dbReference type="EMBL" id="KAK2956466.1"/>
    </source>
</evidence>
<feature type="region of interest" description="Disordered" evidence="3">
    <location>
        <begin position="1061"/>
        <end position="1103"/>
    </location>
</feature>
<evidence type="ECO:0000256" key="3">
    <source>
        <dbReference type="SAM" id="MobiDB-lite"/>
    </source>
</evidence>
<feature type="region of interest" description="Disordered" evidence="3">
    <location>
        <begin position="1183"/>
        <end position="1202"/>
    </location>
</feature>
<dbReference type="Proteomes" id="UP001281761">
    <property type="component" value="Unassembled WGS sequence"/>
</dbReference>
<feature type="region of interest" description="Disordered" evidence="3">
    <location>
        <begin position="1"/>
        <end position="35"/>
    </location>
</feature>
<dbReference type="Pfam" id="PF00806">
    <property type="entry name" value="PUF"/>
    <property type="match status" value="5"/>
</dbReference>
<dbReference type="SMART" id="SM00025">
    <property type="entry name" value="Pumilio"/>
    <property type="match status" value="6"/>
</dbReference>
<feature type="compositionally biased region" description="Low complexity" evidence="3">
    <location>
        <begin position="10"/>
        <end position="21"/>
    </location>
</feature>
<dbReference type="Gene3D" id="1.25.10.10">
    <property type="entry name" value="Leucine-rich Repeat Variant"/>
    <property type="match status" value="1"/>
</dbReference>
<gene>
    <name evidence="5" type="ORF">BLNAU_8520</name>
</gene>
<dbReference type="PROSITE" id="PS50303">
    <property type="entry name" value="PUM_HD"/>
    <property type="match status" value="1"/>
</dbReference>
<feature type="compositionally biased region" description="Low complexity" evidence="3">
    <location>
        <begin position="319"/>
        <end position="335"/>
    </location>
</feature>
<evidence type="ECO:0000256" key="1">
    <source>
        <dbReference type="ARBA" id="ARBA00022737"/>
    </source>
</evidence>
<feature type="region of interest" description="Disordered" evidence="3">
    <location>
        <begin position="887"/>
        <end position="918"/>
    </location>
</feature>
<feature type="compositionally biased region" description="Basic residues" evidence="3">
    <location>
        <begin position="1338"/>
        <end position="1353"/>
    </location>
</feature>
<dbReference type="InterPro" id="IPR001313">
    <property type="entry name" value="Pumilio_RNA-bd_rpt"/>
</dbReference>
<evidence type="ECO:0000313" key="6">
    <source>
        <dbReference type="Proteomes" id="UP001281761"/>
    </source>
</evidence>
<feature type="region of interest" description="Disordered" evidence="3">
    <location>
        <begin position="1123"/>
        <end position="1149"/>
    </location>
</feature>
<organism evidence="5 6">
    <name type="scientific">Blattamonas nauphoetae</name>
    <dbReference type="NCBI Taxonomy" id="2049346"/>
    <lineage>
        <taxon>Eukaryota</taxon>
        <taxon>Metamonada</taxon>
        <taxon>Preaxostyla</taxon>
        <taxon>Oxymonadida</taxon>
        <taxon>Blattamonas</taxon>
    </lineage>
</organism>
<dbReference type="PANTHER" id="PTHR12537">
    <property type="entry name" value="RNA BINDING PROTEIN PUMILIO-RELATED"/>
    <property type="match status" value="1"/>
</dbReference>
<dbReference type="InterPro" id="IPR016024">
    <property type="entry name" value="ARM-type_fold"/>
</dbReference>
<dbReference type="InterPro" id="IPR033133">
    <property type="entry name" value="PUM-HD"/>
</dbReference>
<feature type="compositionally biased region" description="Basic and acidic residues" evidence="3">
    <location>
        <begin position="887"/>
        <end position="900"/>
    </location>
</feature>
<sequence>MTTEPRSRQSSSLTSFTPTPSHRVGRVPSSSMSGVYPTALSFAPARSSPHLDSVTLPDISRSPVSITCAESPVSTHNFDHVLQPEPSLFSFTSSTFSAPSPHLPSHFESHQNSILPDGSEAGGDEDDFSFFSLDIERDEGRAASEIGRLSFLTSSSSSFNYSTPPPPAMQARFTFSGPESSMTPHAFISESSTINPDVLSLPISAFIPHSYPSIIPPSPTHPTSSLQSSSPFASSFLPDSSPYFSLGSQTPLSFRTTIDDADISMTDGFDVELIDVADAFHFQNSPITAHRTRHHKKSEDKSGKKETRKKSNSDPSQGSTSSHSTHTSTTHPSHSVVQTLTSSPATSPNQVIANQTNQSPHLLPSLHSDYNKNNPSLASSQSAAVRTGMIKMPSASFPTQNASPSGLMGKHEIISSHSSGSSTRPFLSTLCPDKDDPLLQQLKMKPLRQASITLTSLHSHFLSFACDHLGSRFIQRQLDGAHIVDNERSPIACAAPLTMSGASAPPTAENTTGPIIPQQEILDLFSELCPYLFELFCHQFANYVLQKLIGLEISQITNICHKALLADLPYFSHHLTACRVVQTIIPHLTMEQLKPFADLIFPSTLEYIQDKNANHVLQCLIEHIDSSFLDRPIFIVLSASANENSQFEISGDESALHLLTYAQKQLLGRCQHSYGCRVMESLLFCSSYEQYCTLSEAILPLLPHLLTNDNSTFLAHCFLGERQKTGLRKRRLPLSLVVRMESDNAELRKRREADRSRVVTEITQHIFSLSLNKFTSILVEEALLCCSPNERSQLGNALLWAKPEKRDFDVLLRVDGENENAKSALNSSVMHQFVQTFSHPLLLLLLSEFGSFVANTLALASEQEMKEQIVSSLVLFLPSFSILRGGKGEMGKMNEKETKPRRGRKKREEEKEEKDEDTDLLADVPRRFSFFLSLLGLIPTQSPIQLLPPPFQHPPTILTSPTSSTSLRQISLPVSTQNQPYSTHGIVLKTASERGFDSLTFLSSIVSPSSFSSFTHILDTTFVPVDTQPIVRQVEEEEKEKMEEERRKLRKHMLLLEKEAALASQRDSHQHSEKDSESTQSVTFSPSSFHPSTSPLSAASAMFTPSQPHSDLFLSKFIPTHQTQNQAESAQPVFLSPPTHPHSFHPSPSPMSDMQNVGFGSNNLFSTQPHSHLNIHTNTLQLSTSPHSTHPHPQTTSTQLHLPTPRIPQLNQFTHSFLDTDIGETAAECAEWDGREHDSAKPSVSLVCSLHTSIRSVAIFTINFTSSCCSLKQTHQCALCVDAERPEKIEIPRLSKPIKSLSPRPLYSMHDPYADVTPSKRKKFSQSATNIPSTSRSRQQHQSRPRPSTKRRPAQSAVVTRRSTRPNSKGQSKGDTSQTPDYLKIETEEDARRAIATFEQRKQDAIKNKLYKNAEACQRAIEQIRSSVETAVVGSIEKQYKSRLQTLSHNYTKEKRALDQKWKRNFQHHNRVTQMLRAQLQEQYQFDIRALQQERKSKNSIFHPSRTLLDTKVQLERAIKTNQFTNAERIQKEYDTLEAFEIKQFEKEQELQIQRRIEQRTMKYQQQSAELERKINEDYDAMVQVKEKSFSELSRRFGLLQQIEADTYSLEVQKSNRSTLK</sequence>
<feature type="domain" description="PUM-HD" evidence="4">
    <location>
        <begin position="434"/>
        <end position="897"/>
    </location>
</feature>
<dbReference type="SUPFAM" id="SSF48371">
    <property type="entry name" value="ARM repeat"/>
    <property type="match status" value="1"/>
</dbReference>
<feature type="compositionally biased region" description="Basic and acidic residues" evidence="3">
    <location>
        <begin position="297"/>
        <end position="312"/>
    </location>
</feature>
<feature type="compositionally biased region" description="Polar residues" evidence="3">
    <location>
        <begin position="336"/>
        <end position="360"/>
    </location>
</feature>